<evidence type="ECO:0000256" key="1">
    <source>
        <dbReference type="RuleBase" id="RU000487"/>
    </source>
</evidence>
<dbReference type="Gene3D" id="3.30.420.40">
    <property type="match status" value="2"/>
</dbReference>
<comment type="similarity">
    <text evidence="1">Belongs to the actin family.</text>
</comment>
<dbReference type="EMBL" id="VRMN01000015">
    <property type="protein sequence ID" value="KAA8491201.1"/>
    <property type="molecule type" value="Genomic_DNA"/>
</dbReference>
<dbReference type="OrthoDB" id="5132116at2759"/>
<accession>A0A5J4YIB0</accession>
<gene>
    <name evidence="2" type="ORF">FVE85_9496</name>
</gene>
<dbReference type="FunFam" id="3.30.420.40:FF:000050">
    <property type="entry name" value="Actin, alpha skeletal muscle"/>
    <property type="match status" value="1"/>
</dbReference>
<sequence>MSKSIAVLDPGSTRFKCGLSGEAVPKATFASVIAMRADADATNASAAGLKKVNKDMHKAEFVGEEVLTQKQALNPVHYPIQRGEVKDWEHMELLYYQALHNELKIDPSQHAVFVVGSPLSTTRDREHIAQIMFESFAVPRLRILDHAACCIVAAGKASGMVIEMGGSGTTVSPVYEGVTMRLNVQRANVGGADISAYIAKQLAQANPGGSKYDTPAQMERVKEIKHSVCQVSETVLSKIDPALATEYVLPDGQRVKVPASAVVGAEGYFNPALIGATERPLNHLVHGSLAVCSDAVRTMLLQNVVLSGGSSLFPGMIKRIENEVNSVMKPKHIVKAIAPPEREYTAWLGGATLAALGTFPQVCVSMADYNEFGPGIVRRHW</sequence>
<dbReference type="SUPFAM" id="SSF53067">
    <property type="entry name" value="Actin-like ATPase domain"/>
    <property type="match status" value="2"/>
</dbReference>
<reference evidence="3" key="1">
    <citation type="journal article" date="2019" name="Nat. Commun.">
        <title>Expansion of phycobilisome linker gene families in mesophilic red algae.</title>
        <authorList>
            <person name="Lee J."/>
            <person name="Kim D."/>
            <person name="Bhattacharya D."/>
            <person name="Yoon H.S."/>
        </authorList>
    </citation>
    <scope>NUCLEOTIDE SEQUENCE [LARGE SCALE GENOMIC DNA]</scope>
    <source>
        <strain evidence="3">CCMP 1328</strain>
    </source>
</reference>
<evidence type="ECO:0000313" key="3">
    <source>
        <dbReference type="Proteomes" id="UP000324585"/>
    </source>
</evidence>
<comment type="caution">
    <text evidence="2">The sequence shown here is derived from an EMBL/GenBank/DDBJ whole genome shotgun (WGS) entry which is preliminary data.</text>
</comment>
<dbReference type="InterPro" id="IPR004000">
    <property type="entry name" value="Actin"/>
</dbReference>
<protein>
    <submittedName>
        <fullName evidence="2">Actin</fullName>
    </submittedName>
</protein>
<dbReference type="FunFam" id="3.30.420.40:FF:000058">
    <property type="entry name" value="Putative actin-related protein 5"/>
    <property type="match status" value="1"/>
</dbReference>
<dbReference type="OMA" id="APNEDAY"/>
<evidence type="ECO:0000313" key="2">
    <source>
        <dbReference type="EMBL" id="KAA8491201.1"/>
    </source>
</evidence>
<keyword evidence="3" id="KW-1185">Reference proteome</keyword>
<dbReference type="SMART" id="SM00268">
    <property type="entry name" value="ACTIN"/>
    <property type="match status" value="1"/>
</dbReference>
<dbReference type="PRINTS" id="PR00190">
    <property type="entry name" value="ACTIN"/>
</dbReference>
<dbReference type="Proteomes" id="UP000324585">
    <property type="component" value="Unassembled WGS sequence"/>
</dbReference>
<dbReference type="Gene3D" id="3.90.640.10">
    <property type="entry name" value="Actin, Chain A, domain 4"/>
    <property type="match status" value="1"/>
</dbReference>
<name>A0A5J4YIB0_PORPP</name>
<dbReference type="AlphaFoldDB" id="A0A5J4YIB0"/>
<dbReference type="PANTHER" id="PTHR11937">
    <property type="entry name" value="ACTIN"/>
    <property type="match status" value="1"/>
</dbReference>
<organism evidence="2 3">
    <name type="scientific">Porphyridium purpureum</name>
    <name type="common">Red alga</name>
    <name type="synonym">Porphyridium cruentum</name>
    <dbReference type="NCBI Taxonomy" id="35688"/>
    <lineage>
        <taxon>Eukaryota</taxon>
        <taxon>Rhodophyta</taxon>
        <taxon>Bangiophyceae</taxon>
        <taxon>Porphyridiales</taxon>
        <taxon>Porphyridiaceae</taxon>
        <taxon>Porphyridium</taxon>
    </lineage>
</organism>
<proteinExistence type="inferred from homology"/>
<dbReference type="InterPro" id="IPR043129">
    <property type="entry name" value="ATPase_NBD"/>
</dbReference>
<dbReference type="Pfam" id="PF00022">
    <property type="entry name" value="Actin"/>
    <property type="match status" value="1"/>
</dbReference>